<dbReference type="SMART" id="SM01387">
    <property type="entry name" value="Ribosomal_S15"/>
    <property type="match status" value="1"/>
</dbReference>
<comment type="similarity">
    <text evidence="4 5">Belongs to the universal ribosomal protein uS15 family.</text>
</comment>
<dbReference type="InterPro" id="IPR009068">
    <property type="entry name" value="uS15_NS1_RNA-bd_sf"/>
</dbReference>
<dbReference type="PROSITE" id="PS00362">
    <property type="entry name" value="RIBOSOMAL_S15"/>
    <property type="match status" value="1"/>
</dbReference>
<dbReference type="EMBL" id="CP022684">
    <property type="protein sequence ID" value="AUM12137.1"/>
    <property type="molecule type" value="Genomic_DNA"/>
</dbReference>
<dbReference type="GO" id="GO:0003735">
    <property type="term" value="F:structural constituent of ribosome"/>
    <property type="evidence" value="ECO:0007669"/>
    <property type="project" value="InterPro"/>
</dbReference>
<dbReference type="InterPro" id="IPR005290">
    <property type="entry name" value="Ribosomal_uS15_bac-type"/>
</dbReference>
<organism evidence="8 9">
    <name type="scientific">Ketobacter alkanivorans</name>
    <dbReference type="NCBI Taxonomy" id="1917421"/>
    <lineage>
        <taxon>Bacteria</taxon>
        <taxon>Pseudomonadati</taxon>
        <taxon>Pseudomonadota</taxon>
        <taxon>Gammaproteobacteria</taxon>
        <taxon>Pseudomonadales</taxon>
        <taxon>Ketobacteraceae</taxon>
        <taxon>Ketobacter</taxon>
    </lineage>
</organism>
<proteinExistence type="inferred from homology"/>
<keyword evidence="4 6" id="KW-0694">RNA-binding</keyword>
<dbReference type="Proteomes" id="UP000235116">
    <property type="component" value="Chromosome"/>
</dbReference>
<evidence type="ECO:0000256" key="4">
    <source>
        <dbReference type="HAMAP-Rule" id="MF_01343"/>
    </source>
</evidence>
<dbReference type="SUPFAM" id="SSF47060">
    <property type="entry name" value="S15/NS1 RNA-binding domain"/>
    <property type="match status" value="1"/>
</dbReference>
<reference evidence="9" key="1">
    <citation type="submission" date="2017-08" db="EMBL/GenBank/DDBJ databases">
        <title>Direct submision.</title>
        <authorList>
            <person name="Kim S.-J."/>
            <person name="Rhee S.-K."/>
        </authorList>
    </citation>
    <scope>NUCLEOTIDE SEQUENCE [LARGE SCALE GENOMIC DNA]</scope>
    <source>
        <strain evidence="9">GI5</strain>
    </source>
</reference>
<accession>A0A2K9LIS2</accession>
<dbReference type="CDD" id="cd00353">
    <property type="entry name" value="Ribosomal_S15p_S13e"/>
    <property type="match status" value="1"/>
</dbReference>
<dbReference type="Gene3D" id="1.10.287.10">
    <property type="entry name" value="S15/NS1, RNA-binding"/>
    <property type="match status" value="1"/>
</dbReference>
<evidence type="ECO:0000313" key="9">
    <source>
        <dbReference type="Proteomes" id="UP000235116"/>
    </source>
</evidence>
<dbReference type="HAMAP" id="MF_01343_B">
    <property type="entry name" value="Ribosomal_uS15_B"/>
    <property type="match status" value="1"/>
</dbReference>
<dbReference type="GO" id="GO:0022627">
    <property type="term" value="C:cytosolic small ribosomal subunit"/>
    <property type="evidence" value="ECO:0007669"/>
    <property type="project" value="TreeGrafter"/>
</dbReference>
<dbReference type="Gene3D" id="6.10.250.3130">
    <property type="match status" value="1"/>
</dbReference>
<protein>
    <recommendedName>
        <fullName evidence="4">Small ribosomal subunit protein uS15</fullName>
    </recommendedName>
</protein>
<dbReference type="AlphaFoldDB" id="A0A2K9LIS2"/>
<evidence type="ECO:0000256" key="7">
    <source>
        <dbReference type="SAM" id="MobiDB-lite"/>
    </source>
</evidence>
<evidence type="ECO:0000256" key="1">
    <source>
        <dbReference type="ARBA" id="ARBA00022980"/>
    </source>
</evidence>
<evidence type="ECO:0000313" key="8">
    <source>
        <dbReference type="EMBL" id="AUM12137.1"/>
    </source>
</evidence>
<comment type="subunit">
    <text evidence="3 4">Part of the 30S ribosomal subunit. Forms a bridge to the 50S subunit in the 70S ribosome, contacting the 23S rRNA.</text>
</comment>
<dbReference type="GO" id="GO:0006412">
    <property type="term" value="P:translation"/>
    <property type="evidence" value="ECO:0007669"/>
    <property type="project" value="UniProtKB-UniRule"/>
</dbReference>
<dbReference type="OrthoDB" id="9799262at2"/>
<dbReference type="NCBIfam" id="TIGR00952">
    <property type="entry name" value="S15_bact"/>
    <property type="match status" value="1"/>
</dbReference>
<keyword evidence="9" id="KW-1185">Reference proteome</keyword>
<evidence type="ECO:0000256" key="6">
    <source>
        <dbReference type="RuleBase" id="RU004524"/>
    </source>
</evidence>
<sequence>MSLSAEQKAQVVADHQRGQGDTGSPEVQVALLTAQINQLQGHFKAHNKDHHSRRGLIRMVNQRRKLLDYLKRKDLDRYTSLIGKLGLRR</sequence>
<evidence type="ECO:0000256" key="2">
    <source>
        <dbReference type="ARBA" id="ARBA00023274"/>
    </source>
</evidence>
<keyword evidence="1 4" id="KW-0689">Ribosomal protein</keyword>
<dbReference type="RefSeq" id="WP_101893473.1">
    <property type="nucleotide sequence ID" value="NZ_CP022684.1"/>
</dbReference>
<dbReference type="Pfam" id="PF00312">
    <property type="entry name" value="Ribosomal_S15"/>
    <property type="match status" value="1"/>
</dbReference>
<keyword evidence="2 4" id="KW-0687">Ribonucleoprotein</keyword>
<comment type="function">
    <text evidence="4 6">One of the primary rRNA binding proteins, it binds directly to 16S rRNA where it helps nucleate assembly of the platform of the 30S subunit by binding and bridging several RNA helices of the 16S rRNA.</text>
</comment>
<dbReference type="PANTHER" id="PTHR23321">
    <property type="entry name" value="RIBOSOMAL PROTEIN S15, BACTERIAL AND ORGANELLAR"/>
    <property type="match status" value="1"/>
</dbReference>
<comment type="function">
    <text evidence="4">Forms an intersubunit bridge (bridge B4) with the 23S rRNA of the 50S subunit in the ribosome.</text>
</comment>
<keyword evidence="4 6" id="KW-0699">rRNA-binding</keyword>
<dbReference type="KEGG" id="kak:Kalk_06800"/>
<dbReference type="GO" id="GO:0019843">
    <property type="term" value="F:rRNA binding"/>
    <property type="evidence" value="ECO:0007669"/>
    <property type="project" value="UniProtKB-UniRule"/>
</dbReference>
<dbReference type="FunFam" id="1.10.287.10:FF:000002">
    <property type="entry name" value="30S ribosomal protein S15"/>
    <property type="match status" value="1"/>
</dbReference>
<feature type="region of interest" description="Disordered" evidence="7">
    <location>
        <begin position="1"/>
        <end position="25"/>
    </location>
</feature>
<evidence type="ECO:0000256" key="5">
    <source>
        <dbReference type="RuleBase" id="RU003919"/>
    </source>
</evidence>
<evidence type="ECO:0000256" key="3">
    <source>
        <dbReference type="ARBA" id="ARBA00064542"/>
    </source>
</evidence>
<dbReference type="PANTHER" id="PTHR23321:SF26">
    <property type="entry name" value="SMALL RIBOSOMAL SUBUNIT PROTEIN US15M"/>
    <property type="match status" value="1"/>
</dbReference>
<dbReference type="InterPro" id="IPR000589">
    <property type="entry name" value="Ribosomal_uS15"/>
</dbReference>
<gene>
    <name evidence="4" type="primary">rpsO</name>
    <name evidence="8" type="ORF">Kalk_06800</name>
</gene>
<name>A0A2K9LIS2_9GAMM</name>